<gene>
    <name evidence="2" type="ORF">CesoFtcFv8_008364</name>
</gene>
<dbReference type="AlphaFoldDB" id="A0AAN8C7V5"/>
<name>A0AAN8C7V5_9TELE</name>
<accession>A0AAN8C7V5</accession>
<evidence type="ECO:0000313" key="3">
    <source>
        <dbReference type="Proteomes" id="UP001335648"/>
    </source>
</evidence>
<reference evidence="2 3" key="1">
    <citation type="journal article" date="2023" name="Mol. Biol. Evol.">
        <title>Genomics of Secondarily Temperate Adaptation in the Only Non-Antarctic Icefish.</title>
        <authorList>
            <person name="Rivera-Colon A.G."/>
            <person name="Rayamajhi N."/>
            <person name="Minhas B.F."/>
            <person name="Madrigal G."/>
            <person name="Bilyk K.T."/>
            <person name="Yoon V."/>
            <person name="Hune M."/>
            <person name="Gregory S."/>
            <person name="Cheng C.H.C."/>
            <person name="Catchen J.M."/>
        </authorList>
    </citation>
    <scope>NUCLEOTIDE SEQUENCE [LARGE SCALE GENOMIC DNA]</scope>
    <source>
        <strain evidence="2">JC2023a</strain>
    </source>
</reference>
<evidence type="ECO:0000313" key="2">
    <source>
        <dbReference type="EMBL" id="KAK5898825.1"/>
    </source>
</evidence>
<protein>
    <submittedName>
        <fullName evidence="2">Uncharacterized protein</fullName>
    </submittedName>
</protein>
<feature type="region of interest" description="Disordered" evidence="1">
    <location>
        <begin position="25"/>
        <end position="68"/>
    </location>
</feature>
<comment type="caution">
    <text evidence="2">The sequence shown here is derived from an EMBL/GenBank/DDBJ whole genome shotgun (WGS) entry which is preliminary data.</text>
</comment>
<feature type="compositionally biased region" description="Basic and acidic residues" evidence="1">
    <location>
        <begin position="39"/>
        <end position="50"/>
    </location>
</feature>
<proteinExistence type="predicted"/>
<dbReference type="Proteomes" id="UP001335648">
    <property type="component" value="Unassembled WGS sequence"/>
</dbReference>
<organism evidence="2 3">
    <name type="scientific">Champsocephalus esox</name>
    <name type="common">pike icefish</name>
    <dbReference type="NCBI Taxonomy" id="159716"/>
    <lineage>
        <taxon>Eukaryota</taxon>
        <taxon>Metazoa</taxon>
        <taxon>Chordata</taxon>
        <taxon>Craniata</taxon>
        <taxon>Vertebrata</taxon>
        <taxon>Euteleostomi</taxon>
        <taxon>Actinopterygii</taxon>
        <taxon>Neopterygii</taxon>
        <taxon>Teleostei</taxon>
        <taxon>Neoteleostei</taxon>
        <taxon>Acanthomorphata</taxon>
        <taxon>Eupercaria</taxon>
        <taxon>Perciformes</taxon>
        <taxon>Notothenioidei</taxon>
        <taxon>Channichthyidae</taxon>
        <taxon>Champsocephalus</taxon>
    </lineage>
</organism>
<evidence type="ECO:0000256" key="1">
    <source>
        <dbReference type="SAM" id="MobiDB-lite"/>
    </source>
</evidence>
<keyword evidence="3" id="KW-1185">Reference proteome</keyword>
<sequence length="131" mass="15269">MKNLKKKTAAIFLGFNMTELRKTKHNLLIPKQQPAETTEQPHAETAKRPPTDSTEQMENSEDGPEPMVKVGRRKLLMWLCYRRCSQWKWKTQLMQISLKNNLKMACCVDSHERNSTYSAYNVLSNKHVTCQ</sequence>
<dbReference type="EMBL" id="JAULUE010002052">
    <property type="protein sequence ID" value="KAK5898825.1"/>
    <property type="molecule type" value="Genomic_DNA"/>
</dbReference>